<evidence type="ECO:0000313" key="2">
    <source>
        <dbReference type="EMBL" id="CAF1209978.1"/>
    </source>
</evidence>
<proteinExistence type="predicted"/>
<gene>
    <name evidence="2" type="ORF">RFH988_LOCUS25071</name>
</gene>
<dbReference type="Proteomes" id="UP000663882">
    <property type="component" value="Unassembled WGS sequence"/>
</dbReference>
<dbReference type="AlphaFoldDB" id="A0A814X1J7"/>
<evidence type="ECO:0000256" key="1">
    <source>
        <dbReference type="SAM" id="SignalP"/>
    </source>
</evidence>
<sequence length="76" mass="8659">MLINIIIMNILWNIQFTTSIPLESTHSDEFIIFTPIAVNQYRKNSVHSIITDDHISKILEKLGLSTITFTTKSSPI</sequence>
<protein>
    <submittedName>
        <fullName evidence="2">Uncharacterized protein</fullName>
    </submittedName>
</protein>
<evidence type="ECO:0000313" key="3">
    <source>
        <dbReference type="Proteomes" id="UP000663882"/>
    </source>
</evidence>
<feature type="chain" id="PRO_5032676632" evidence="1">
    <location>
        <begin position="20"/>
        <end position="76"/>
    </location>
</feature>
<reference evidence="2" key="1">
    <citation type="submission" date="2021-02" db="EMBL/GenBank/DDBJ databases">
        <authorList>
            <person name="Nowell W R."/>
        </authorList>
    </citation>
    <scope>NUCLEOTIDE SEQUENCE</scope>
</reference>
<feature type="signal peptide" evidence="1">
    <location>
        <begin position="1"/>
        <end position="19"/>
    </location>
</feature>
<comment type="caution">
    <text evidence="2">The sequence shown here is derived from an EMBL/GenBank/DDBJ whole genome shotgun (WGS) entry which is preliminary data.</text>
</comment>
<accession>A0A814X1J7</accession>
<dbReference type="EMBL" id="CAJNOO010001880">
    <property type="protein sequence ID" value="CAF1209978.1"/>
    <property type="molecule type" value="Genomic_DNA"/>
</dbReference>
<keyword evidence="1" id="KW-0732">Signal</keyword>
<organism evidence="2 3">
    <name type="scientific">Rotaria sordida</name>
    <dbReference type="NCBI Taxonomy" id="392033"/>
    <lineage>
        <taxon>Eukaryota</taxon>
        <taxon>Metazoa</taxon>
        <taxon>Spiralia</taxon>
        <taxon>Gnathifera</taxon>
        <taxon>Rotifera</taxon>
        <taxon>Eurotatoria</taxon>
        <taxon>Bdelloidea</taxon>
        <taxon>Philodinida</taxon>
        <taxon>Philodinidae</taxon>
        <taxon>Rotaria</taxon>
    </lineage>
</organism>
<name>A0A814X1J7_9BILA</name>